<dbReference type="EMBL" id="WNWW01000285">
    <property type="protein sequence ID" value="KAF3426859.1"/>
    <property type="molecule type" value="Genomic_DNA"/>
</dbReference>
<evidence type="ECO:0000313" key="2">
    <source>
        <dbReference type="EMBL" id="KAF3426859.1"/>
    </source>
</evidence>
<dbReference type="Proteomes" id="UP000655588">
    <property type="component" value="Unassembled WGS sequence"/>
</dbReference>
<feature type="compositionally biased region" description="Polar residues" evidence="1">
    <location>
        <begin position="12"/>
        <end position="25"/>
    </location>
</feature>
<dbReference type="AlphaFoldDB" id="A0A833RDG9"/>
<evidence type="ECO:0000313" key="3">
    <source>
        <dbReference type="Proteomes" id="UP000655588"/>
    </source>
</evidence>
<keyword evidence="3" id="KW-1185">Reference proteome</keyword>
<protein>
    <submittedName>
        <fullName evidence="2">Uncharacterized protein</fullName>
    </submittedName>
</protein>
<feature type="region of interest" description="Disordered" evidence="1">
    <location>
        <begin position="1"/>
        <end position="32"/>
    </location>
</feature>
<organism evidence="2 3">
    <name type="scientific">Frieseomelitta varia</name>
    <dbReference type="NCBI Taxonomy" id="561572"/>
    <lineage>
        <taxon>Eukaryota</taxon>
        <taxon>Metazoa</taxon>
        <taxon>Ecdysozoa</taxon>
        <taxon>Arthropoda</taxon>
        <taxon>Hexapoda</taxon>
        <taxon>Insecta</taxon>
        <taxon>Pterygota</taxon>
        <taxon>Neoptera</taxon>
        <taxon>Endopterygota</taxon>
        <taxon>Hymenoptera</taxon>
        <taxon>Apocrita</taxon>
        <taxon>Aculeata</taxon>
        <taxon>Apoidea</taxon>
        <taxon>Anthophila</taxon>
        <taxon>Apidae</taxon>
        <taxon>Frieseomelitta</taxon>
    </lineage>
</organism>
<sequence>MPPPPPVPPKPNTEQSKTQDIQASNIGGEKKRSKLNTVDTSFSGDLIGTVFSGRNQLLRFLCTHVSIDTTHFGKKVVLEDRSIWRLSQGYGYDDQSRSIALFDHATPRWDVNDRFVVRLCDDTRLQIIYPPVWSTRTRPAISNLA</sequence>
<reference evidence="2" key="1">
    <citation type="submission" date="2019-11" db="EMBL/GenBank/DDBJ databases">
        <title>The nuclear and mitochondrial genomes of Frieseomelitta varia - a highly eusocial stingless bee (Meliponini) with a permanently sterile worker caste.</title>
        <authorList>
            <person name="Freitas F.C.P."/>
            <person name="Lourenco A.P."/>
            <person name="Nunes F.M.F."/>
            <person name="Paschoal A.R."/>
            <person name="Abreu F.C.P."/>
            <person name="Barbin F.O."/>
            <person name="Bataglia L."/>
            <person name="Cardoso-Junior C.A.M."/>
            <person name="Cervoni M.S."/>
            <person name="Silva S.R."/>
            <person name="Dalarmi F."/>
            <person name="Del Lama M.A."/>
            <person name="Depintor T.S."/>
            <person name="Ferreira K.M."/>
            <person name="Goria P.S."/>
            <person name="Jaskot M.C."/>
            <person name="Lago D.C."/>
            <person name="Luna-Lucena D."/>
            <person name="Moda L.M."/>
            <person name="Nascimento L."/>
            <person name="Pedrino M."/>
            <person name="Rabico F.O."/>
            <person name="Sanches F.C."/>
            <person name="Santos D.E."/>
            <person name="Santos C.G."/>
            <person name="Vieira J."/>
            <person name="Lopes T.F."/>
            <person name="Barchuk A.R."/>
            <person name="Hartfelder K."/>
            <person name="Simoes Z.L.P."/>
            <person name="Bitondi M.M.G."/>
            <person name="Pinheiro D.G."/>
        </authorList>
    </citation>
    <scope>NUCLEOTIDE SEQUENCE</scope>
    <source>
        <strain evidence="2">USP_RPSP 00005682</strain>
        <tissue evidence="2">Whole individual</tissue>
    </source>
</reference>
<proteinExistence type="predicted"/>
<evidence type="ECO:0000256" key="1">
    <source>
        <dbReference type="SAM" id="MobiDB-lite"/>
    </source>
</evidence>
<gene>
    <name evidence="2" type="ORF">E2986_12659</name>
</gene>
<name>A0A833RDG9_9HYME</name>
<comment type="caution">
    <text evidence="2">The sequence shown here is derived from an EMBL/GenBank/DDBJ whole genome shotgun (WGS) entry which is preliminary data.</text>
</comment>
<accession>A0A833RDG9</accession>
<feature type="compositionally biased region" description="Pro residues" evidence="1">
    <location>
        <begin position="1"/>
        <end position="11"/>
    </location>
</feature>